<sequence length="76" mass="8426">MTVERHWWNGVHGGRGRRDVYLCSNGPQWEVQAQTGGASGPTKKHECPSRAAAQILADAWMGGRPEWRELVASPSR</sequence>
<dbReference type="Proteomes" id="UP001143480">
    <property type="component" value="Unassembled WGS sequence"/>
</dbReference>
<accession>A0A9W6KCC0</accession>
<dbReference type="RefSeq" id="WP_223100707.1">
    <property type="nucleotide sequence ID" value="NZ_BAAAXA010000001.1"/>
</dbReference>
<proteinExistence type="predicted"/>
<reference evidence="1" key="2">
    <citation type="submission" date="2023-01" db="EMBL/GenBank/DDBJ databases">
        <authorList>
            <person name="Sun Q."/>
            <person name="Evtushenko L."/>
        </authorList>
    </citation>
    <scope>NUCLEOTIDE SEQUENCE</scope>
    <source>
        <strain evidence="1">VKM Ac-1321</strain>
    </source>
</reference>
<dbReference type="EMBL" id="BSFP01000002">
    <property type="protein sequence ID" value="GLK98682.1"/>
    <property type="molecule type" value="Genomic_DNA"/>
</dbReference>
<evidence type="ECO:0000313" key="2">
    <source>
        <dbReference type="Proteomes" id="UP001143480"/>
    </source>
</evidence>
<dbReference type="AlphaFoldDB" id="A0A9W6KCC0"/>
<protein>
    <submittedName>
        <fullName evidence="1">Uncharacterized protein</fullName>
    </submittedName>
</protein>
<organism evidence="1 2">
    <name type="scientific">Dactylosporangium matsuzakiense</name>
    <dbReference type="NCBI Taxonomy" id="53360"/>
    <lineage>
        <taxon>Bacteria</taxon>
        <taxon>Bacillati</taxon>
        <taxon>Actinomycetota</taxon>
        <taxon>Actinomycetes</taxon>
        <taxon>Micromonosporales</taxon>
        <taxon>Micromonosporaceae</taxon>
        <taxon>Dactylosporangium</taxon>
    </lineage>
</organism>
<reference evidence="1" key="1">
    <citation type="journal article" date="2014" name="Int. J. Syst. Evol. Microbiol.">
        <title>Complete genome sequence of Corynebacterium casei LMG S-19264T (=DSM 44701T), isolated from a smear-ripened cheese.</title>
        <authorList>
            <consortium name="US DOE Joint Genome Institute (JGI-PGF)"/>
            <person name="Walter F."/>
            <person name="Albersmeier A."/>
            <person name="Kalinowski J."/>
            <person name="Ruckert C."/>
        </authorList>
    </citation>
    <scope>NUCLEOTIDE SEQUENCE</scope>
    <source>
        <strain evidence="1">VKM Ac-1321</strain>
    </source>
</reference>
<evidence type="ECO:0000313" key="1">
    <source>
        <dbReference type="EMBL" id="GLK98682.1"/>
    </source>
</evidence>
<comment type="caution">
    <text evidence="1">The sequence shown here is derived from an EMBL/GenBank/DDBJ whole genome shotgun (WGS) entry which is preliminary data.</text>
</comment>
<gene>
    <name evidence="1" type="ORF">GCM10017581_004230</name>
</gene>
<keyword evidence="2" id="KW-1185">Reference proteome</keyword>
<name>A0A9W6KCC0_9ACTN</name>